<dbReference type="STRING" id="1168221.R7YY66"/>
<dbReference type="OMA" id="DACFFRG"/>
<dbReference type="RefSeq" id="XP_007782046.1">
    <property type="nucleotide sequence ID" value="XM_007783856.1"/>
</dbReference>
<dbReference type="InterPro" id="IPR050849">
    <property type="entry name" value="HAD-like_hydrolase_phosphatase"/>
</dbReference>
<name>R7YY66_CONA1</name>
<dbReference type="Proteomes" id="UP000016924">
    <property type="component" value="Unassembled WGS sequence"/>
</dbReference>
<protein>
    <recommendedName>
        <fullName evidence="3">Haloacid dehalogenase-like hydrolase</fullName>
    </recommendedName>
</protein>
<gene>
    <name evidence="1" type="ORF">W97_05975</name>
</gene>
<evidence type="ECO:0000313" key="1">
    <source>
        <dbReference type="EMBL" id="EON66729.1"/>
    </source>
</evidence>
<dbReference type="InterPro" id="IPR023214">
    <property type="entry name" value="HAD_sf"/>
</dbReference>
<reference evidence="2" key="1">
    <citation type="submission" date="2012-06" db="EMBL/GenBank/DDBJ databases">
        <title>The genome sequence of Coniosporium apollinis CBS 100218.</title>
        <authorList>
            <consortium name="The Broad Institute Genome Sequencing Platform"/>
            <person name="Cuomo C."/>
            <person name="Gorbushina A."/>
            <person name="Noack S."/>
            <person name="Walker B."/>
            <person name="Young S.K."/>
            <person name="Zeng Q."/>
            <person name="Gargeya S."/>
            <person name="Fitzgerald M."/>
            <person name="Haas B."/>
            <person name="Abouelleil A."/>
            <person name="Alvarado L."/>
            <person name="Arachchi H.M."/>
            <person name="Berlin A.M."/>
            <person name="Chapman S.B."/>
            <person name="Goldberg J."/>
            <person name="Griggs A."/>
            <person name="Gujja S."/>
            <person name="Hansen M."/>
            <person name="Howarth C."/>
            <person name="Imamovic A."/>
            <person name="Larimer J."/>
            <person name="McCowan C."/>
            <person name="Montmayeur A."/>
            <person name="Murphy C."/>
            <person name="Neiman D."/>
            <person name="Pearson M."/>
            <person name="Priest M."/>
            <person name="Roberts A."/>
            <person name="Saif S."/>
            <person name="Shea T."/>
            <person name="Sisk P."/>
            <person name="Sykes S."/>
            <person name="Wortman J."/>
            <person name="Nusbaum C."/>
            <person name="Birren B."/>
        </authorList>
    </citation>
    <scope>NUCLEOTIDE SEQUENCE [LARGE SCALE GENOMIC DNA]</scope>
    <source>
        <strain evidence="2">CBS 100218</strain>
    </source>
</reference>
<proteinExistence type="predicted"/>
<sequence>MSSPRPAIQLILDWDGTLTKRDTLAVLANIPAAHRAAQDPDPWRPITDVYAADYAAHARSYRPHTAARTTLAAEAAWLGSLREVEERSVRRVEEAGVFRGVAAGDVERGAEAVVENGDVELRRGWEGMFLLGERGRAGNEEVKDGGEGEAGEVDVSIISVNWSATFIRACLLHAVARAEWCDEAQRDKLREAVKQVRIIANEIEGLHDPDGSSGLLNKKDEDGIRTSGDKLRCMQQIRPGQEEGLVVYVGDSPTDLECTAAADIGICIRDEPTSSAQKELAETLDRIGIACAELSSLNDVQTPGQKKETVWWAGSLEEVVQMIKRITGGV</sequence>
<dbReference type="SUPFAM" id="SSF56784">
    <property type="entry name" value="HAD-like"/>
    <property type="match status" value="1"/>
</dbReference>
<dbReference type="eggNOG" id="ENOG502S7B4">
    <property type="taxonomic scope" value="Eukaryota"/>
</dbReference>
<dbReference type="HOGENOM" id="CLU_056574_1_0_1"/>
<accession>R7YY66</accession>
<dbReference type="GeneID" id="19903286"/>
<keyword evidence="2" id="KW-1185">Reference proteome</keyword>
<dbReference type="EMBL" id="JH767582">
    <property type="protein sequence ID" value="EON66729.1"/>
    <property type="molecule type" value="Genomic_DNA"/>
</dbReference>
<organism evidence="1 2">
    <name type="scientific">Coniosporium apollinis (strain CBS 100218)</name>
    <name type="common">Rock-inhabiting black yeast</name>
    <dbReference type="NCBI Taxonomy" id="1168221"/>
    <lineage>
        <taxon>Eukaryota</taxon>
        <taxon>Fungi</taxon>
        <taxon>Dikarya</taxon>
        <taxon>Ascomycota</taxon>
        <taxon>Pezizomycotina</taxon>
        <taxon>Dothideomycetes</taxon>
        <taxon>Dothideomycetes incertae sedis</taxon>
        <taxon>Coniosporium</taxon>
    </lineage>
</organism>
<dbReference type="PANTHER" id="PTHR28181">
    <property type="entry name" value="UPF0655 PROTEIN YCR015C"/>
    <property type="match status" value="1"/>
</dbReference>
<dbReference type="PANTHER" id="PTHR28181:SF1">
    <property type="entry name" value="COLD TOLERANCE PROTEIN 1"/>
    <property type="match status" value="1"/>
</dbReference>
<evidence type="ECO:0008006" key="3">
    <source>
        <dbReference type="Google" id="ProtNLM"/>
    </source>
</evidence>
<dbReference type="AlphaFoldDB" id="R7YY66"/>
<dbReference type="Gene3D" id="3.40.50.1000">
    <property type="entry name" value="HAD superfamily/HAD-like"/>
    <property type="match status" value="1"/>
</dbReference>
<dbReference type="InterPro" id="IPR036412">
    <property type="entry name" value="HAD-like_sf"/>
</dbReference>
<evidence type="ECO:0000313" key="2">
    <source>
        <dbReference type="Proteomes" id="UP000016924"/>
    </source>
</evidence>
<dbReference type="OrthoDB" id="10255128at2759"/>